<feature type="signal peptide" evidence="1">
    <location>
        <begin position="1"/>
        <end position="18"/>
    </location>
</feature>
<sequence>MRVNHAALLGVIIFVVLAQYGRETFLVQPSPARSYHPILSVASNATPTLIQLAPTHHPDDPHPQVSVAPSLVHHVPSEDNISGDLAQLPIDEVPTANAPGGVPAKPHTYPLDTNMACWAQEYKVEPSIPPHWFPEEAHPKDEAMDCQRKGNMWSIDCRVLNKSTILGAGCRYLQCYMKETLNFSSGQRSVKVRPIPHLSNWTWPFVQTSIYKVPNLNMQDWTLFSQDAAHVPVFSSNFSFHRDTGTWAAFTPTQMPAPSSFTPFYLEIAGGAQVSRQGVVFFQDTHTSVQFFHVGGFGCCPMRPRLTLSLHAPGMLKFAKAVVLVTEFMQAVYHVVIEAMLRLLLVLPQLWQDPSILIVGPASPHMSQFLQMVHIDPKRLRWQGLETLDLFHHITNTVSVTKKMIVPMGIDPRNPPEPLLRMFRCFTAHLRKRPQRPQPMILLIERQGGRPRAYAQHAEFLRALRDRFGHLAHIQVHRAHIAHSLPYFVRLFANASVVVAPHGAGLVNIVHCAAGTHVVEILGSAYLEPFFITLAGLLGMRHSTVLAEQLHRNALLVVRPEIVLNATAQALHEWMETHKNAAL</sequence>
<dbReference type="Pfam" id="PF04577">
    <property type="entry name" value="Glyco_transf_61"/>
    <property type="match status" value="1"/>
</dbReference>
<name>A0A7S4LNF0_9EUGL</name>
<dbReference type="GO" id="GO:0016757">
    <property type="term" value="F:glycosyltransferase activity"/>
    <property type="evidence" value="ECO:0007669"/>
    <property type="project" value="InterPro"/>
</dbReference>
<keyword evidence="1" id="KW-0732">Signal</keyword>
<dbReference type="EMBL" id="HBJA01149062">
    <property type="protein sequence ID" value="CAE0840047.1"/>
    <property type="molecule type" value="Transcribed_RNA"/>
</dbReference>
<evidence type="ECO:0000259" key="2">
    <source>
        <dbReference type="Pfam" id="PF04577"/>
    </source>
</evidence>
<evidence type="ECO:0000313" key="3">
    <source>
        <dbReference type="EMBL" id="CAE0840047.1"/>
    </source>
</evidence>
<gene>
    <name evidence="3" type="ORF">EGYM00163_LOCUS51177</name>
</gene>
<feature type="chain" id="PRO_5031427539" description="Glycosyltransferase 61 catalytic domain-containing protein" evidence="1">
    <location>
        <begin position="19"/>
        <end position="583"/>
    </location>
</feature>
<feature type="domain" description="Glycosyltransferase 61 catalytic" evidence="2">
    <location>
        <begin position="333"/>
        <end position="519"/>
    </location>
</feature>
<dbReference type="AlphaFoldDB" id="A0A7S4LNF0"/>
<protein>
    <recommendedName>
        <fullName evidence="2">Glycosyltransferase 61 catalytic domain-containing protein</fullName>
    </recommendedName>
</protein>
<dbReference type="InterPro" id="IPR049625">
    <property type="entry name" value="Glyco_transf_61_cat"/>
</dbReference>
<evidence type="ECO:0000256" key="1">
    <source>
        <dbReference type="SAM" id="SignalP"/>
    </source>
</evidence>
<reference evidence="3" key="1">
    <citation type="submission" date="2021-01" db="EMBL/GenBank/DDBJ databases">
        <authorList>
            <person name="Corre E."/>
            <person name="Pelletier E."/>
            <person name="Niang G."/>
            <person name="Scheremetjew M."/>
            <person name="Finn R."/>
            <person name="Kale V."/>
            <person name="Holt S."/>
            <person name="Cochrane G."/>
            <person name="Meng A."/>
            <person name="Brown T."/>
            <person name="Cohen L."/>
        </authorList>
    </citation>
    <scope>NUCLEOTIDE SEQUENCE</scope>
    <source>
        <strain evidence="3">CCMP1594</strain>
    </source>
</reference>
<proteinExistence type="predicted"/>
<accession>A0A7S4LNF0</accession>
<organism evidence="3">
    <name type="scientific">Eutreptiella gymnastica</name>
    <dbReference type="NCBI Taxonomy" id="73025"/>
    <lineage>
        <taxon>Eukaryota</taxon>
        <taxon>Discoba</taxon>
        <taxon>Euglenozoa</taxon>
        <taxon>Euglenida</taxon>
        <taxon>Spirocuta</taxon>
        <taxon>Euglenophyceae</taxon>
        <taxon>Eutreptiales</taxon>
        <taxon>Eutreptiaceae</taxon>
        <taxon>Eutreptiella</taxon>
    </lineage>
</organism>